<dbReference type="RefSeq" id="XP_025417642.1">
    <property type="nucleotide sequence ID" value="XM_025561857.1"/>
</dbReference>
<reference evidence="3" key="2">
    <citation type="submission" date="2025-04" db="UniProtKB">
        <authorList>
            <consortium name="RefSeq"/>
        </authorList>
    </citation>
    <scope>IDENTIFICATION</scope>
    <source>
        <tissue evidence="3">Whole body</tissue>
    </source>
</reference>
<keyword evidence="2" id="KW-1185">Reference proteome</keyword>
<dbReference type="AlphaFoldDB" id="A0A2S2Q9J1"/>
<name>A0A2S2Q9J1_9HEMI</name>
<organism evidence="1">
    <name type="scientific">Sipha flava</name>
    <name type="common">yellow sugarcane aphid</name>
    <dbReference type="NCBI Taxonomy" id="143950"/>
    <lineage>
        <taxon>Eukaryota</taxon>
        <taxon>Metazoa</taxon>
        <taxon>Ecdysozoa</taxon>
        <taxon>Arthropoda</taxon>
        <taxon>Hexapoda</taxon>
        <taxon>Insecta</taxon>
        <taxon>Pterygota</taxon>
        <taxon>Neoptera</taxon>
        <taxon>Paraneoptera</taxon>
        <taxon>Hemiptera</taxon>
        <taxon>Sternorrhyncha</taxon>
        <taxon>Aphidomorpha</taxon>
        <taxon>Aphidoidea</taxon>
        <taxon>Aphididae</taxon>
        <taxon>Sipha</taxon>
    </lineage>
</organism>
<evidence type="ECO:0000313" key="2">
    <source>
        <dbReference type="Proteomes" id="UP000694846"/>
    </source>
</evidence>
<proteinExistence type="predicted"/>
<accession>A0A2S2Q9J1</accession>
<protein>
    <submittedName>
        <fullName evidence="3">Uncharacterized protein LOC112688586</fullName>
    </submittedName>
</protein>
<dbReference type="Proteomes" id="UP000694846">
    <property type="component" value="Unplaced"/>
</dbReference>
<dbReference type="EMBL" id="GGMS01005098">
    <property type="protein sequence ID" value="MBY74301.1"/>
    <property type="molecule type" value="Transcribed_RNA"/>
</dbReference>
<evidence type="ECO:0000313" key="3">
    <source>
        <dbReference type="RefSeq" id="XP_025417642.1"/>
    </source>
</evidence>
<dbReference type="OrthoDB" id="10605067at2759"/>
<gene>
    <name evidence="3" type="primary">LOC112688586</name>
    <name evidence="1" type="ORF">g.1482</name>
</gene>
<dbReference type="GeneID" id="112688586"/>
<reference evidence="1" key="1">
    <citation type="submission" date="2018-04" db="EMBL/GenBank/DDBJ databases">
        <title>Transcriptome assembly of Sipha flava.</title>
        <authorList>
            <person name="Scully E.D."/>
            <person name="Geib S.M."/>
            <person name="Palmer N.A."/>
            <person name="Koch K."/>
            <person name="Bradshaw J."/>
            <person name="Heng-Moss T."/>
            <person name="Sarath G."/>
        </authorList>
    </citation>
    <scope>NUCLEOTIDE SEQUENCE</scope>
</reference>
<sequence>MNPEICACGKLRGLLNKTNWMRHLSSCKKRKLCSNNSIVKFLKFTRIASVESELEINDNAYDKTDPMLHIDHDPSLSTAHSLKITPKKSGANTDLNLLLPIHSFVSSE</sequence>
<evidence type="ECO:0000313" key="1">
    <source>
        <dbReference type="EMBL" id="MBY74301.1"/>
    </source>
</evidence>